<comment type="caution">
    <text evidence="1">The sequence shown here is derived from an EMBL/GenBank/DDBJ whole genome shotgun (WGS) entry which is preliminary data.</text>
</comment>
<organism evidence="1">
    <name type="scientific">marine sediment metagenome</name>
    <dbReference type="NCBI Taxonomy" id="412755"/>
    <lineage>
        <taxon>unclassified sequences</taxon>
        <taxon>metagenomes</taxon>
        <taxon>ecological metagenomes</taxon>
    </lineage>
</organism>
<accession>A0A0F9MXF5</accession>
<protein>
    <submittedName>
        <fullName evidence="1">Uncharacterized protein</fullName>
    </submittedName>
</protein>
<proteinExistence type="predicted"/>
<reference evidence="1" key="1">
    <citation type="journal article" date="2015" name="Nature">
        <title>Complex archaea that bridge the gap between prokaryotes and eukaryotes.</title>
        <authorList>
            <person name="Spang A."/>
            <person name="Saw J.H."/>
            <person name="Jorgensen S.L."/>
            <person name="Zaremba-Niedzwiedzka K."/>
            <person name="Martijn J."/>
            <person name="Lind A.E."/>
            <person name="van Eijk R."/>
            <person name="Schleper C."/>
            <person name="Guy L."/>
            <person name="Ettema T.J."/>
        </authorList>
    </citation>
    <scope>NUCLEOTIDE SEQUENCE</scope>
</reference>
<dbReference type="AlphaFoldDB" id="A0A0F9MXF5"/>
<dbReference type="EMBL" id="LAZR01004250">
    <property type="protein sequence ID" value="KKN10364.1"/>
    <property type="molecule type" value="Genomic_DNA"/>
</dbReference>
<gene>
    <name evidence="1" type="ORF">LCGC14_1037250</name>
</gene>
<evidence type="ECO:0000313" key="1">
    <source>
        <dbReference type="EMBL" id="KKN10364.1"/>
    </source>
</evidence>
<sequence>MTTPADDMREPDLRCMTASCPQWDIDDTCGCPDPEVCAGNEDKGLMPCPDRKI</sequence>
<name>A0A0F9MXF5_9ZZZZ</name>